<evidence type="ECO:0000256" key="3">
    <source>
        <dbReference type="ARBA" id="ARBA00012937"/>
    </source>
</evidence>
<comment type="similarity">
    <text evidence="2">Belongs to the glutamine synthetase family.</text>
</comment>
<evidence type="ECO:0000256" key="1">
    <source>
        <dbReference type="ARBA" id="ARBA00004496"/>
    </source>
</evidence>
<dbReference type="GO" id="GO:0005737">
    <property type="term" value="C:cytoplasm"/>
    <property type="evidence" value="ECO:0007669"/>
    <property type="project" value="UniProtKB-SubCell"/>
</dbReference>
<protein>
    <recommendedName>
        <fullName evidence="3">glutamine synthetase</fullName>
        <ecNumber evidence="3">6.3.1.2</ecNumber>
    </recommendedName>
    <alternativeName>
        <fullName evidence="8">Glutamate--ammonia ligase</fullName>
    </alternativeName>
</protein>
<keyword evidence="7" id="KW-0067">ATP-binding</keyword>
<dbReference type="AlphaFoldDB" id="A0AAV1RQM9"/>
<proteinExistence type="inferred from homology"/>
<feature type="domain" description="GS catalytic" evidence="10">
    <location>
        <begin position="47"/>
        <end position="254"/>
    </location>
</feature>
<evidence type="ECO:0000256" key="7">
    <source>
        <dbReference type="ARBA" id="ARBA00022840"/>
    </source>
</evidence>
<comment type="subcellular location">
    <subcellularLocation>
        <location evidence="1">Cytoplasm</location>
    </subcellularLocation>
</comment>
<evidence type="ECO:0000256" key="8">
    <source>
        <dbReference type="ARBA" id="ARBA00030668"/>
    </source>
</evidence>
<dbReference type="EC" id="6.3.1.2" evidence="3"/>
<dbReference type="Gene3D" id="3.30.590.10">
    <property type="entry name" value="Glutamine synthetase/guanido kinase, catalytic domain"/>
    <property type="match status" value="2"/>
</dbReference>
<evidence type="ECO:0000256" key="9">
    <source>
        <dbReference type="ARBA" id="ARBA00049436"/>
    </source>
</evidence>
<keyword evidence="4" id="KW-0963">Cytoplasm</keyword>
<dbReference type="FunFam" id="3.30.590.10:FF:000011">
    <property type="entry name" value="Glutamine synthetase"/>
    <property type="match status" value="1"/>
</dbReference>
<dbReference type="Proteomes" id="UP001314170">
    <property type="component" value="Unassembled WGS sequence"/>
</dbReference>
<accession>A0AAV1RQM9</accession>
<dbReference type="SUPFAM" id="SSF55931">
    <property type="entry name" value="Glutamine synthetase/guanido kinase"/>
    <property type="match status" value="1"/>
</dbReference>
<dbReference type="GO" id="GO:0006542">
    <property type="term" value="P:glutamine biosynthetic process"/>
    <property type="evidence" value="ECO:0007669"/>
    <property type="project" value="InterPro"/>
</dbReference>
<organism evidence="11 12">
    <name type="scientific">Dovyalis caffra</name>
    <dbReference type="NCBI Taxonomy" id="77055"/>
    <lineage>
        <taxon>Eukaryota</taxon>
        <taxon>Viridiplantae</taxon>
        <taxon>Streptophyta</taxon>
        <taxon>Embryophyta</taxon>
        <taxon>Tracheophyta</taxon>
        <taxon>Spermatophyta</taxon>
        <taxon>Magnoliopsida</taxon>
        <taxon>eudicotyledons</taxon>
        <taxon>Gunneridae</taxon>
        <taxon>Pentapetalae</taxon>
        <taxon>rosids</taxon>
        <taxon>fabids</taxon>
        <taxon>Malpighiales</taxon>
        <taxon>Salicaceae</taxon>
        <taxon>Flacourtieae</taxon>
        <taxon>Dovyalis</taxon>
    </lineage>
</organism>
<evidence type="ECO:0000256" key="5">
    <source>
        <dbReference type="ARBA" id="ARBA00022598"/>
    </source>
</evidence>
<dbReference type="InterPro" id="IPR036651">
    <property type="entry name" value="Gln_synt_N_sf"/>
</dbReference>
<dbReference type="InterPro" id="IPR014746">
    <property type="entry name" value="Gln_synth/guanido_kin_cat_dom"/>
</dbReference>
<dbReference type="Gene3D" id="3.10.20.70">
    <property type="entry name" value="Glutamine synthetase, N-terminal domain"/>
    <property type="match status" value="1"/>
</dbReference>
<reference evidence="11 12" key="1">
    <citation type="submission" date="2024-01" db="EMBL/GenBank/DDBJ databases">
        <authorList>
            <person name="Waweru B."/>
        </authorList>
    </citation>
    <scope>NUCLEOTIDE SEQUENCE [LARGE SCALE GENOMIC DNA]</scope>
</reference>
<evidence type="ECO:0000313" key="11">
    <source>
        <dbReference type="EMBL" id="CAK7338989.1"/>
    </source>
</evidence>
<evidence type="ECO:0000313" key="12">
    <source>
        <dbReference type="Proteomes" id="UP001314170"/>
    </source>
</evidence>
<dbReference type="InterPro" id="IPR050292">
    <property type="entry name" value="Glutamine_Synthetase"/>
</dbReference>
<keyword evidence="5" id="KW-0436">Ligase</keyword>
<comment type="catalytic activity">
    <reaction evidence="9">
        <text>L-glutamate + NH4(+) + ATP = L-glutamine + ADP + phosphate + H(+)</text>
        <dbReference type="Rhea" id="RHEA:16169"/>
        <dbReference type="ChEBI" id="CHEBI:15378"/>
        <dbReference type="ChEBI" id="CHEBI:28938"/>
        <dbReference type="ChEBI" id="CHEBI:29985"/>
        <dbReference type="ChEBI" id="CHEBI:30616"/>
        <dbReference type="ChEBI" id="CHEBI:43474"/>
        <dbReference type="ChEBI" id="CHEBI:58359"/>
        <dbReference type="ChEBI" id="CHEBI:456216"/>
        <dbReference type="EC" id="6.3.1.2"/>
    </reaction>
</comment>
<dbReference type="PANTHER" id="PTHR20852">
    <property type="entry name" value="GLUTAMINE SYNTHETASE"/>
    <property type="match status" value="1"/>
</dbReference>
<dbReference type="EMBL" id="CAWUPB010001156">
    <property type="protein sequence ID" value="CAK7338989.1"/>
    <property type="molecule type" value="Genomic_DNA"/>
</dbReference>
<dbReference type="SMART" id="SM01230">
    <property type="entry name" value="Gln-synt_C"/>
    <property type="match status" value="1"/>
</dbReference>
<dbReference type="InterPro" id="IPR008146">
    <property type="entry name" value="Gln_synth_cat_dom"/>
</dbReference>
<evidence type="ECO:0000259" key="10">
    <source>
        <dbReference type="SMART" id="SM01230"/>
    </source>
</evidence>
<keyword evidence="12" id="KW-1185">Reference proteome</keyword>
<comment type="caution">
    <text evidence="11">The sequence shown here is derived from an EMBL/GenBank/DDBJ whole genome shotgun (WGS) entry which is preliminary data.</text>
</comment>
<evidence type="ECO:0000256" key="2">
    <source>
        <dbReference type="ARBA" id="ARBA00009897"/>
    </source>
</evidence>
<gene>
    <name evidence="11" type="ORF">DCAF_LOCUS14037</name>
</gene>
<dbReference type="GO" id="GO:0005524">
    <property type="term" value="F:ATP binding"/>
    <property type="evidence" value="ECO:0007669"/>
    <property type="project" value="UniProtKB-KW"/>
</dbReference>
<name>A0AAV1RQM9_9ROSI</name>
<evidence type="ECO:0000256" key="4">
    <source>
        <dbReference type="ARBA" id="ARBA00022490"/>
    </source>
</evidence>
<sequence length="259" mass="28482">MLADFINLDVEASTKKITAEYIWIGGSGMDLKSKARVMCDAYAFGKSGPTNRRAAYLILQHPEVRAEEPRFGIAQQYTLLQKDAAWPIGLPVGGHPSPQGLHHCGVAADKAFGREIAESHYKACLYAGIKISSFNGGPMPGQWEFQLEPTVGISAGDQSWVARYILEANWGETVREKAIKKLGLRHKEHIAAYGEGNVNRLTGRLEIANMDTFLGDPVNSRALIRVGRGGRFEDRRPASNMDPCVVTSMIAETTILWKP</sequence>
<dbReference type="GO" id="GO:0004356">
    <property type="term" value="F:glutamine synthetase activity"/>
    <property type="evidence" value="ECO:0007669"/>
    <property type="project" value="UniProtKB-EC"/>
</dbReference>
<evidence type="ECO:0000256" key="6">
    <source>
        <dbReference type="ARBA" id="ARBA00022741"/>
    </source>
</evidence>
<dbReference type="PANTHER" id="PTHR20852:SF93">
    <property type="entry name" value="GLUTAMINE SYNTHETASE CYTOSOLIC ISOZYME 1-1"/>
    <property type="match status" value="1"/>
</dbReference>
<keyword evidence="6" id="KW-0547">Nucleotide-binding</keyword>